<name>A0ABQ8S3V4_PERAM</name>
<proteinExistence type="predicted"/>
<keyword evidence="2" id="KW-1185">Reference proteome</keyword>
<reference evidence="1 2" key="1">
    <citation type="journal article" date="2022" name="Allergy">
        <title>Genome assembly and annotation of Periplaneta americana reveal a comprehensive cockroach allergen profile.</title>
        <authorList>
            <person name="Wang L."/>
            <person name="Xiong Q."/>
            <person name="Saelim N."/>
            <person name="Wang L."/>
            <person name="Nong W."/>
            <person name="Wan A.T."/>
            <person name="Shi M."/>
            <person name="Liu X."/>
            <person name="Cao Q."/>
            <person name="Hui J.H.L."/>
            <person name="Sookrung N."/>
            <person name="Leung T.F."/>
            <person name="Tungtrongchitr A."/>
            <person name="Tsui S.K.W."/>
        </authorList>
    </citation>
    <scope>NUCLEOTIDE SEQUENCE [LARGE SCALE GENOMIC DNA]</scope>
    <source>
        <strain evidence="1">PWHHKU_190912</strain>
    </source>
</reference>
<gene>
    <name evidence="1" type="ORF">ANN_24613</name>
</gene>
<protein>
    <submittedName>
        <fullName evidence="1">Uncharacterized protein</fullName>
    </submittedName>
</protein>
<evidence type="ECO:0000313" key="2">
    <source>
        <dbReference type="Proteomes" id="UP001148838"/>
    </source>
</evidence>
<accession>A0ABQ8S3V4</accession>
<dbReference type="Proteomes" id="UP001148838">
    <property type="component" value="Unassembled WGS sequence"/>
</dbReference>
<sequence length="191" mass="21983">MTELDWRPLCENVKKLEQDCMDQEVLFDDVIDYLESDFRLDTKWETWKSAGTVAPVTTPYQYLAAMGDQKIKIKLASNETELRGISQCDFFLWNFAKDSVYVPPLPTMLPKLRRRINTAINNVTLNLLERVWRELDNRPDICHVTRGSNMECLGKEQAKVWGFPDQCSGPEMSTSGVHAQCGENVLVRHRA</sequence>
<comment type="caution">
    <text evidence="1">The sequence shown here is derived from an EMBL/GenBank/DDBJ whole genome shotgun (WGS) entry which is preliminary data.</text>
</comment>
<dbReference type="EMBL" id="JAJSOF020000037">
    <property type="protein sequence ID" value="KAJ4428569.1"/>
    <property type="molecule type" value="Genomic_DNA"/>
</dbReference>
<evidence type="ECO:0000313" key="1">
    <source>
        <dbReference type="EMBL" id="KAJ4428569.1"/>
    </source>
</evidence>
<organism evidence="1 2">
    <name type="scientific">Periplaneta americana</name>
    <name type="common">American cockroach</name>
    <name type="synonym">Blatta americana</name>
    <dbReference type="NCBI Taxonomy" id="6978"/>
    <lineage>
        <taxon>Eukaryota</taxon>
        <taxon>Metazoa</taxon>
        <taxon>Ecdysozoa</taxon>
        <taxon>Arthropoda</taxon>
        <taxon>Hexapoda</taxon>
        <taxon>Insecta</taxon>
        <taxon>Pterygota</taxon>
        <taxon>Neoptera</taxon>
        <taxon>Polyneoptera</taxon>
        <taxon>Dictyoptera</taxon>
        <taxon>Blattodea</taxon>
        <taxon>Blattoidea</taxon>
        <taxon>Blattidae</taxon>
        <taxon>Blattinae</taxon>
        <taxon>Periplaneta</taxon>
    </lineage>
</organism>